<evidence type="ECO:0000313" key="2">
    <source>
        <dbReference type="Proteomes" id="UP000250321"/>
    </source>
</evidence>
<dbReference type="Proteomes" id="UP000250321">
    <property type="component" value="Unassembled WGS sequence"/>
</dbReference>
<keyword evidence="1" id="KW-0670">Pyruvate</keyword>
<dbReference type="AlphaFoldDB" id="A0A314ZFB6"/>
<protein>
    <submittedName>
        <fullName evidence="1">Sodium/pyruvate cotransporter BASS2 chloroplastic</fullName>
    </submittedName>
</protein>
<gene>
    <name evidence="1" type="ORF">Pyn_15868</name>
</gene>
<evidence type="ECO:0000313" key="1">
    <source>
        <dbReference type="EMBL" id="PQQ20222.1"/>
    </source>
</evidence>
<proteinExistence type="predicted"/>
<organism evidence="1 2">
    <name type="scientific">Prunus yedoensis var. nudiflora</name>
    <dbReference type="NCBI Taxonomy" id="2094558"/>
    <lineage>
        <taxon>Eukaryota</taxon>
        <taxon>Viridiplantae</taxon>
        <taxon>Streptophyta</taxon>
        <taxon>Embryophyta</taxon>
        <taxon>Tracheophyta</taxon>
        <taxon>Spermatophyta</taxon>
        <taxon>Magnoliopsida</taxon>
        <taxon>eudicotyledons</taxon>
        <taxon>Gunneridae</taxon>
        <taxon>Pentapetalae</taxon>
        <taxon>rosids</taxon>
        <taxon>fabids</taxon>
        <taxon>Rosales</taxon>
        <taxon>Rosaceae</taxon>
        <taxon>Amygdaloideae</taxon>
        <taxon>Amygdaleae</taxon>
        <taxon>Prunus</taxon>
    </lineage>
</organism>
<sequence length="86" mass="9628">MSSMSRFAVKDFKLRTCDAFCRPSSSLSARRLQTHLDLRGVLSVSENGRSCAIQSKPWSPIVCNPNQGLFFLPNIVFGFQVLLYSV</sequence>
<keyword evidence="2" id="KW-1185">Reference proteome</keyword>
<comment type="caution">
    <text evidence="1">The sequence shown here is derived from an EMBL/GenBank/DDBJ whole genome shotgun (WGS) entry which is preliminary data.</text>
</comment>
<name>A0A314ZFB6_PRUYE</name>
<reference evidence="1 2" key="1">
    <citation type="submission" date="2018-02" db="EMBL/GenBank/DDBJ databases">
        <title>Draft genome of wild Prunus yedoensis var. nudiflora.</title>
        <authorList>
            <person name="Baek S."/>
            <person name="Kim J.-H."/>
            <person name="Choi K."/>
            <person name="Kim G.-B."/>
            <person name="Cho A."/>
            <person name="Jang H."/>
            <person name="Shin C.-H."/>
            <person name="Yu H.-J."/>
            <person name="Mun J.-H."/>
        </authorList>
    </citation>
    <scope>NUCLEOTIDE SEQUENCE [LARGE SCALE GENOMIC DNA]</scope>
    <source>
        <strain evidence="2">cv. Jeju island</strain>
        <tissue evidence="1">Leaf</tissue>
    </source>
</reference>
<dbReference type="STRING" id="2094558.A0A314ZFB6"/>
<accession>A0A314ZFB6</accession>
<dbReference type="EMBL" id="PJQY01000039">
    <property type="protein sequence ID" value="PQQ20222.1"/>
    <property type="molecule type" value="Genomic_DNA"/>
</dbReference>